<comment type="similarity">
    <text evidence="1">Belongs to the YciI family.</text>
</comment>
<sequence length="97" mass="10512">MPYLIVTQDRADGKPIRDAHRAAHYAYLQANQGRLIASGGLQDENGQYVGGAIILDAETLADAQAFADGDPFSQAGLFDKVTIVRWVKAFFNGRQAS</sequence>
<dbReference type="EMBL" id="QJJK01000016">
    <property type="protein sequence ID" value="PXW52498.1"/>
    <property type="molecule type" value="Genomic_DNA"/>
</dbReference>
<dbReference type="Proteomes" id="UP000248021">
    <property type="component" value="Unassembled WGS sequence"/>
</dbReference>
<dbReference type="SUPFAM" id="SSF54909">
    <property type="entry name" value="Dimeric alpha+beta barrel"/>
    <property type="match status" value="1"/>
</dbReference>
<reference evidence="3 4" key="1">
    <citation type="submission" date="2018-05" db="EMBL/GenBank/DDBJ databases">
        <title>Genomic Encyclopedia of Type Strains, Phase IV (KMG-IV): sequencing the most valuable type-strain genomes for metagenomic binning, comparative biology and taxonomic classification.</title>
        <authorList>
            <person name="Goeker M."/>
        </authorList>
    </citation>
    <scope>NUCLEOTIDE SEQUENCE [LARGE SCALE GENOMIC DNA]</scope>
    <source>
        <strain evidence="3 4">DSM 6462</strain>
    </source>
</reference>
<accession>A0A2V3TW56</accession>
<dbReference type="PANTHER" id="PTHR33606">
    <property type="entry name" value="PROTEIN YCII"/>
    <property type="match status" value="1"/>
</dbReference>
<dbReference type="InterPro" id="IPR005545">
    <property type="entry name" value="YCII"/>
</dbReference>
<dbReference type="PANTHER" id="PTHR33606:SF3">
    <property type="entry name" value="PROTEIN YCII"/>
    <property type="match status" value="1"/>
</dbReference>
<name>A0A2V3TW56_9HYPH</name>
<evidence type="ECO:0000259" key="2">
    <source>
        <dbReference type="Pfam" id="PF03795"/>
    </source>
</evidence>
<evidence type="ECO:0000313" key="4">
    <source>
        <dbReference type="Proteomes" id="UP000248021"/>
    </source>
</evidence>
<gene>
    <name evidence="3" type="ORF">C7450_11672</name>
</gene>
<organism evidence="3 4">
    <name type="scientific">Chelatococcus asaccharovorans</name>
    <dbReference type="NCBI Taxonomy" id="28210"/>
    <lineage>
        <taxon>Bacteria</taxon>
        <taxon>Pseudomonadati</taxon>
        <taxon>Pseudomonadota</taxon>
        <taxon>Alphaproteobacteria</taxon>
        <taxon>Hyphomicrobiales</taxon>
        <taxon>Chelatococcaceae</taxon>
        <taxon>Chelatococcus</taxon>
    </lineage>
</organism>
<proteinExistence type="inferred from homology"/>
<evidence type="ECO:0000256" key="1">
    <source>
        <dbReference type="ARBA" id="ARBA00007689"/>
    </source>
</evidence>
<protein>
    <recommendedName>
        <fullName evidence="2">YCII-related domain-containing protein</fullName>
    </recommendedName>
</protein>
<dbReference type="RefSeq" id="WP_110378038.1">
    <property type="nucleotide sequence ID" value="NZ_CAKNFM010000004.1"/>
</dbReference>
<feature type="domain" description="YCII-related" evidence="2">
    <location>
        <begin position="1"/>
        <end position="86"/>
    </location>
</feature>
<keyword evidence="4" id="KW-1185">Reference proteome</keyword>
<dbReference type="Gene3D" id="3.30.70.1060">
    <property type="entry name" value="Dimeric alpha+beta barrel"/>
    <property type="match status" value="1"/>
</dbReference>
<dbReference type="AlphaFoldDB" id="A0A2V3TW56"/>
<dbReference type="OrthoDB" id="8392718at2"/>
<evidence type="ECO:0000313" key="3">
    <source>
        <dbReference type="EMBL" id="PXW52498.1"/>
    </source>
</evidence>
<dbReference type="Pfam" id="PF03795">
    <property type="entry name" value="YCII"/>
    <property type="match status" value="1"/>
</dbReference>
<dbReference type="InterPro" id="IPR011008">
    <property type="entry name" value="Dimeric_a/b-barrel"/>
</dbReference>
<comment type="caution">
    <text evidence="3">The sequence shown here is derived from an EMBL/GenBank/DDBJ whole genome shotgun (WGS) entry which is preliminary data.</text>
</comment>
<dbReference type="InterPro" id="IPR051807">
    <property type="entry name" value="Sec-metab_biosynth-assoc"/>
</dbReference>